<proteinExistence type="predicted"/>
<organism evidence="1 2">
    <name type="scientific">Mycena alexandri</name>
    <dbReference type="NCBI Taxonomy" id="1745969"/>
    <lineage>
        <taxon>Eukaryota</taxon>
        <taxon>Fungi</taxon>
        <taxon>Dikarya</taxon>
        <taxon>Basidiomycota</taxon>
        <taxon>Agaricomycotina</taxon>
        <taxon>Agaricomycetes</taxon>
        <taxon>Agaricomycetidae</taxon>
        <taxon>Agaricales</taxon>
        <taxon>Marasmiineae</taxon>
        <taxon>Mycenaceae</taxon>
        <taxon>Mycena</taxon>
    </lineage>
</organism>
<dbReference type="AlphaFoldDB" id="A0AAD6T9E3"/>
<name>A0AAD6T9E3_9AGAR</name>
<protein>
    <submittedName>
        <fullName evidence="1">Uncharacterized protein</fullName>
    </submittedName>
</protein>
<evidence type="ECO:0000313" key="1">
    <source>
        <dbReference type="EMBL" id="KAJ7042181.1"/>
    </source>
</evidence>
<accession>A0AAD6T9E3</accession>
<comment type="caution">
    <text evidence="1">The sequence shown here is derived from an EMBL/GenBank/DDBJ whole genome shotgun (WGS) entry which is preliminary data.</text>
</comment>
<gene>
    <name evidence="1" type="ORF">C8F04DRAFT_1077000</name>
</gene>
<reference evidence="1" key="1">
    <citation type="submission" date="2023-03" db="EMBL/GenBank/DDBJ databases">
        <title>Massive genome expansion in bonnet fungi (Mycena s.s.) driven by repeated elements and novel gene families across ecological guilds.</title>
        <authorList>
            <consortium name="Lawrence Berkeley National Laboratory"/>
            <person name="Harder C.B."/>
            <person name="Miyauchi S."/>
            <person name="Viragh M."/>
            <person name="Kuo A."/>
            <person name="Thoen E."/>
            <person name="Andreopoulos B."/>
            <person name="Lu D."/>
            <person name="Skrede I."/>
            <person name="Drula E."/>
            <person name="Henrissat B."/>
            <person name="Morin E."/>
            <person name="Kohler A."/>
            <person name="Barry K."/>
            <person name="LaButti K."/>
            <person name="Morin E."/>
            <person name="Salamov A."/>
            <person name="Lipzen A."/>
            <person name="Mereny Z."/>
            <person name="Hegedus B."/>
            <person name="Baldrian P."/>
            <person name="Stursova M."/>
            <person name="Weitz H."/>
            <person name="Taylor A."/>
            <person name="Grigoriev I.V."/>
            <person name="Nagy L.G."/>
            <person name="Martin F."/>
            <person name="Kauserud H."/>
        </authorList>
    </citation>
    <scope>NUCLEOTIDE SEQUENCE</scope>
    <source>
        <strain evidence="1">CBHHK200</strain>
    </source>
</reference>
<dbReference type="Proteomes" id="UP001218188">
    <property type="component" value="Unassembled WGS sequence"/>
</dbReference>
<dbReference type="EMBL" id="JARJCM010000013">
    <property type="protein sequence ID" value="KAJ7042181.1"/>
    <property type="molecule type" value="Genomic_DNA"/>
</dbReference>
<sequence length="176" mass="19632">MKLEPFPEAKPKIETEFKPFSRGVKFESAEEKGFQVNDNLHRATENDRKEFGSLKIKTKSEGISSFVKVEENADVKIACKLETSKIEPKTERISVRDTLARLVYSCMTFQTASLKVDGDTIGTFKIERKPDGVSSDKAEDEASPFMLPSQGLAVDEVLPMPMEVDRDGGRAVRDPS</sequence>
<evidence type="ECO:0000313" key="2">
    <source>
        <dbReference type="Proteomes" id="UP001218188"/>
    </source>
</evidence>
<keyword evidence="2" id="KW-1185">Reference proteome</keyword>